<dbReference type="EMBL" id="WOWK01000191">
    <property type="protein sequence ID" value="KAF0315658.1"/>
    <property type="molecule type" value="Genomic_DNA"/>
</dbReference>
<keyword evidence="2" id="KW-1185">Reference proteome</keyword>
<proteinExistence type="predicted"/>
<name>A0A8H3VUK3_9PEZI</name>
<accession>A0A8H3VUK3</accession>
<comment type="caution">
    <text evidence="1">The sequence shown here is derived from an EMBL/GenBank/DDBJ whole genome shotgun (WGS) entry which is preliminary data.</text>
</comment>
<protein>
    <submittedName>
        <fullName evidence="1">Uncharacterized protein</fullName>
    </submittedName>
</protein>
<dbReference type="AlphaFoldDB" id="A0A8H3VUK3"/>
<reference evidence="1 2" key="1">
    <citation type="submission" date="2019-12" db="EMBL/GenBank/DDBJ databases">
        <title>A genome sequence resource for the geographically widespread anthracnose pathogen Colletotrichum asianum.</title>
        <authorList>
            <person name="Meng Y."/>
        </authorList>
    </citation>
    <scope>NUCLEOTIDE SEQUENCE [LARGE SCALE GENOMIC DNA]</scope>
    <source>
        <strain evidence="1 2">ICMP 18580</strain>
    </source>
</reference>
<organism evidence="1 2">
    <name type="scientific">Colletotrichum asianum</name>
    <dbReference type="NCBI Taxonomy" id="702518"/>
    <lineage>
        <taxon>Eukaryota</taxon>
        <taxon>Fungi</taxon>
        <taxon>Dikarya</taxon>
        <taxon>Ascomycota</taxon>
        <taxon>Pezizomycotina</taxon>
        <taxon>Sordariomycetes</taxon>
        <taxon>Hypocreomycetidae</taxon>
        <taxon>Glomerellales</taxon>
        <taxon>Glomerellaceae</taxon>
        <taxon>Colletotrichum</taxon>
        <taxon>Colletotrichum gloeosporioides species complex</taxon>
    </lineage>
</organism>
<evidence type="ECO:0000313" key="1">
    <source>
        <dbReference type="EMBL" id="KAF0315658.1"/>
    </source>
</evidence>
<sequence>MFLNQPFPFVIQKTLRSPQIKPENVEETIYGNNLSHKYSIVKQDARFRHQSHHDLQAAFQTVRGSPFPFLPGFPIAPSHRMLLYPVQALEPQLVLYPILHGLPHPDGSGKASAISEDAGRALLDDLERRTIEAGGEGHAEGPDMEDHLRAMPSPPSAVILGPNDSTSVACRPVARRRGVPHPHSPPPRTVAQIEVNLVAGAWLLFELSTSIDRRLHGGCDSDRRNEDEHAPGSFETRRQRHNRWKLVQMLIDVEMELNACGSESSSARVPAPCSMTMAAITACCVGS</sequence>
<gene>
    <name evidence="1" type="ORF">GQ607_017095</name>
</gene>
<dbReference type="Proteomes" id="UP000434172">
    <property type="component" value="Unassembled WGS sequence"/>
</dbReference>
<evidence type="ECO:0000313" key="2">
    <source>
        <dbReference type="Proteomes" id="UP000434172"/>
    </source>
</evidence>